<dbReference type="STRING" id="316067.Geob_2408"/>
<accession>B9LZY1</accession>
<dbReference type="InterPro" id="IPR003607">
    <property type="entry name" value="HD/PDEase_dom"/>
</dbReference>
<keyword evidence="2" id="KW-0378">Hydrolase</keyword>
<organism evidence="2 3">
    <name type="scientific">Geotalea daltonii (strain DSM 22248 / JCM 15807 / FRC-32)</name>
    <name type="common">Geobacter daltonii</name>
    <dbReference type="NCBI Taxonomy" id="316067"/>
    <lineage>
        <taxon>Bacteria</taxon>
        <taxon>Pseudomonadati</taxon>
        <taxon>Thermodesulfobacteriota</taxon>
        <taxon>Desulfuromonadia</taxon>
        <taxon>Geobacterales</taxon>
        <taxon>Geobacteraceae</taxon>
        <taxon>Geotalea</taxon>
    </lineage>
</organism>
<dbReference type="HOGENOM" id="CLU_036524_2_2_7"/>
<dbReference type="KEGG" id="geo:Geob_2408"/>
<protein>
    <submittedName>
        <fullName evidence="2">Metal-dependent phosphohydrolase</fullName>
    </submittedName>
</protein>
<evidence type="ECO:0000313" key="3">
    <source>
        <dbReference type="Proteomes" id="UP000007721"/>
    </source>
</evidence>
<dbReference type="CDD" id="cd00077">
    <property type="entry name" value="HDc"/>
    <property type="match status" value="1"/>
</dbReference>
<dbReference type="SUPFAM" id="SSF109604">
    <property type="entry name" value="HD-domain/PDEase-like"/>
    <property type="match status" value="1"/>
</dbReference>
<dbReference type="Gene3D" id="1.10.3210.50">
    <property type="match status" value="1"/>
</dbReference>
<dbReference type="EMBL" id="CP001390">
    <property type="protein sequence ID" value="ACM20761.1"/>
    <property type="molecule type" value="Genomic_DNA"/>
</dbReference>
<proteinExistence type="predicted"/>
<dbReference type="Pfam" id="PF01966">
    <property type="entry name" value="HD"/>
    <property type="match status" value="1"/>
</dbReference>
<dbReference type="PANTHER" id="PTHR33594:SF1">
    <property type="entry name" value="HD_PDEASE DOMAIN-CONTAINING PROTEIN"/>
    <property type="match status" value="1"/>
</dbReference>
<dbReference type="AlphaFoldDB" id="B9LZY1"/>
<dbReference type="OrthoDB" id="9797344at2"/>
<name>B9LZY1_GEODF</name>
<keyword evidence="3" id="KW-1185">Reference proteome</keyword>
<evidence type="ECO:0000313" key="2">
    <source>
        <dbReference type="EMBL" id="ACM20761.1"/>
    </source>
</evidence>
<dbReference type="RefSeq" id="WP_012647490.1">
    <property type="nucleotide sequence ID" value="NC_011979.1"/>
</dbReference>
<dbReference type="eggNOG" id="COG1418">
    <property type="taxonomic scope" value="Bacteria"/>
</dbReference>
<dbReference type="GO" id="GO:0016787">
    <property type="term" value="F:hydrolase activity"/>
    <property type="evidence" value="ECO:0007669"/>
    <property type="project" value="UniProtKB-KW"/>
</dbReference>
<feature type="domain" description="HD/PDEase" evidence="1">
    <location>
        <begin position="16"/>
        <end position="137"/>
    </location>
</feature>
<dbReference type="InterPro" id="IPR006674">
    <property type="entry name" value="HD_domain"/>
</dbReference>
<dbReference type="Proteomes" id="UP000007721">
    <property type="component" value="Chromosome"/>
</dbReference>
<evidence type="ECO:0000259" key="1">
    <source>
        <dbReference type="SMART" id="SM00471"/>
    </source>
</evidence>
<gene>
    <name evidence="2" type="ordered locus">Geob_2408</name>
</gene>
<dbReference type="SMART" id="SM00471">
    <property type="entry name" value="HDc"/>
    <property type="match status" value="1"/>
</dbReference>
<dbReference type="PANTHER" id="PTHR33594">
    <property type="entry name" value="SUPERFAMILY HYDROLASE, PUTATIVE (AFU_ORTHOLOGUE AFUA_1G03035)-RELATED"/>
    <property type="match status" value="1"/>
</dbReference>
<reference evidence="2 3" key="1">
    <citation type="submission" date="2009-01" db="EMBL/GenBank/DDBJ databases">
        <title>Complete sequence of Geobacter sp. FRC-32.</title>
        <authorList>
            <consortium name="US DOE Joint Genome Institute"/>
            <person name="Lucas S."/>
            <person name="Copeland A."/>
            <person name="Lapidus A."/>
            <person name="Glavina del Rio T."/>
            <person name="Dalin E."/>
            <person name="Tice H."/>
            <person name="Bruce D."/>
            <person name="Goodwin L."/>
            <person name="Pitluck S."/>
            <person name="Saunders E."/>
            <person name="Brettin T."/>
            <person name="Detter J.C."/>
            <person name="Han C."/>
            <person name="Larimer F."/>
            <person name="Land M."/>
            <person name="Hauser L."/>
            <person name="Kyrpides N."/>
            <person name="Ovchinnikova G."/>
            <person name="Kostka J."/>
            <person name="Richardson P."/>
        </authorList>
    </citation>
    <scope>NUCLEOTIDE SEQUENCE [LARGE SCALE GENOMIC DNA]</scope>
    <source>
        <strain evidence="3">DSM 22248 / JCM 15807 / FRC-32</strain>
    </source>
</reference>
<sequence>MKDIKDYVKDFYQGESSAHDFFHLERVERIARYISHYEGGNLEVIVASCYLHDIDRHLEGLKATKVSHKEAEKTVREHLGQIAVNPKYHDTILEIISYTSQYSFSPGARSKLSLEAQIVRDADNIDALGAIGVARSFVYGGKYDECIWNPTVPFSNKPYESGAHCPSVIHHYYEKLLLLKDDFDTETGKRLARSRHAVIEQFLSDFFEEWHFNLEPNNLE</sequence>